<dbReference type="Pfam" id="PF02870">
    <property type="entry name" value="Methyltransf_1N"/>
    <property type="match status" value="1"/>
</dbReference>
<dbReference type="GO" id="GO:0006281">
    <property type="term" value="P:DNA repair"/>
    <property type="evidence" value="ECO:0007669"/>
    <property type="project" value="UniProtKB-KW"/>
</dbReference>
<organism evidence="11 12">
    <name type="scientific">Acididesulfobacter guangdongensis</name>
    <dbReference type="NCBI Taxonomy" id="2597225"/>
    <lineage>
        <taxon>Bacteria</taxon>
        <taxon>Deltaproteobacteria</taxon>
        <taxon>Candidatus Acidulodesulfobacterales</taxon>
        <taxon>Candidatus Acididesulfobacter</taxon>
    </lineage>
</organism>
<dbReference type="Gene3D" id="1.10.10.10">
    <property type="entry name" value="Winged helix-like DNA-binding domain superfamily/Winged helix DNA-binding domain"/>
    <property type="match status" value="1"/>
</dbReference>
<comment type="similarity">
    <text evidence="2">Belongs to the MGMT family.</text>
</comment>
<reference evidence="11 12" key="1">
    <citation type="journal article" date="2019" name="ISME J.">
        <title>Insights into ecological role of a new deltaproteobacterial order Candidatus Acidulodesulfobacterales by metagenomics and metatranscriptomics.</title>
        <authorList>
            <person name="Tan S."/>
            <person name="Liu J."/>
            <person name="Fang Y."/>
            <person name="Hedlund B.P."/>
            <person name="Lian Z.H."/>
            <person name="Huang L.Y."/>
            <person name="Li J.T."/>
            <person name="Huang L.N."/>
            <person name="Li W.J."/>
            <person name="Jiang H.C."/>
            <person name="Dong H.L."/>
            <person name="Shu W.S."/>
        </authorList>
    </citation>
    <scope>NUCLEOTIDE SEQUENCE [LARGE SCALE GENOMIC DNA]</scope>
    <source>
        <strain evidence="11">AP2</strain>
    </source>
</reference>
<dbReference type="EMBL" id="SGBC01000002">
    <property type="protein sequence ID" value="RZD16509.1"/>
    <property type="molecule type" value="Genomic_DNA"/>
</dbReference>
<dbReference type="InterPro" id="IPR014048">
    <property type="entry name" value="MethylDNA_cys_MeTrfase_DNA-bd"/>
</dbReference>
<feature type="domain" description="Methylated-DNA-[protein]-cysteine S-methyltransferase DNA binding" evidence="9">
    <location>
        <begin position="87"/>
        <end position="166"/>
    </location>
</feature>
<comment type="catalytic activity">
    <reaction evidence="8">
        <text>a 6-O-methyl-2'-deoxyguanosine in DNA + L-cysteinyl-[protein] = S-methyl-L-cysteinyl-[protein] + a 2'-deoxyguanosine in DNA</text>
        <dbReference type="Rhea" id="RHEA:24000"/>
        <dbReference type="Rhea" id="RHEA-COMP:10131"/>
        <dbReference type="Rhea" id="RHEA-COMP:10132"/>
        <dbReference type="Rhea" id="RHEA-COMP:11367"/>
        <dbReference type="Rhea" id="RHEA-COMP:11368"/>
        <dbReference type="ChEBI" id="CHEBI:29950"/>
        <dbReference type="ChEBI" id="CHEBI:82612"/>
        <dbReference type="ChEBI" id="CHEBI:85445"/>
        <dbReference type="ChEBI" id="CHEBI:85448"/>
        <dbReference type="EC" id="2.1.1.63"/>
    </reaction>
</comment>
<protein>
    <recommendedName>
        <fullName evidence="3">methylated-DNA--[protein]-cysteine S-methyltransferase</fullName>
        <ecNumber evidence="3">2.1.1.63</ecNumber>
    </recommendedName>
</protein>
<comment type="catalytic activity">
    <reaction evidence="1">
        <text>a 4-O-methyl-thymidine in DNA + L-cysteinyl-[protein] = a thymidine in DNA + S-methyl-L-cysteinyl-[protein]</text>
        <dbReference type="Rhea" id="RHEA:53428"/>
        <dbReference type="Rhea" id="RHEA-COMP:10131"/>
        <dbReference type="Rhea" id="RHEA-COMP:10132"/>
        <dbReference type="Rhea" id="RHEA-COMP:13555"/>
        <dbReference type="Rhea" id="RHEA-COMP:13556"/>
        <dbReference type="ChEBI" id="CHEBI:29950"/>
        <dbReference type="ChEBI" id="CHEBI:82612"/>
        <dbReference type="ChEBI" id="CHEBI:137386"/>
        <dbReference type="ChEBI" id="CHEBI:137387"/>
        <dbReference type="EC" id="2.1.1.63"/>
    </reaction>
</comment>
<evidence type="ECO:0000256" key="2">
    <source>
        <dbReference type="ARBA" id="ARBA00008711"/>
    </source>
</evidence>
<dbReference type="Proteomes" id="UP000316562">
    <property type="component" value="Unassembled WGS sequence"/>
</dbReference>
<dbReference type="PROSITE" id="PS00374">
    <property type="entry name" value="MGMT"/>
    <property type="match status" value="1"/>
</dbReference>
<evidence type="ECO:0000313" key="11">
    <source>
        <dbReference type="EMBL" id="RZD16509.1"/>
    </source>
</evidence>
<dbReference type="FunFam" id="1.10.10.10:FF:000214">
    <property type="entry name" value="Methylated-DNA--protein-cysteine methyltransferase"/>
    <property type="match status" value="1"/>
</dbReference>
<evidence type="ECO:0000259" key="9">
    <source>
        <dbReference type="Pfam" id="PF01035"/>
    </source>
</evidence>
<comment type="caution">
    <text evidence="11">The sequence shown here is derived from an EMBL/GenBank/DDBJ whole genome shotgun (WGS) entry which is preliminary data.</text>
</comment>
<evidence type="ECO:0000256" key="6">
    <source>
        <dbReference type="ARBA" id="ARBA00022763"/>
    </source>
</evidence>
<evidence type="ECO:0000313" key="12">
    <source>
        <dbReference type="Proteomes" id="UP000316562"/>
    </source>
</evidence>
<keyword evidence="5 11" id="KW-0808">Transferase</keyword>
<evidence type="ECO:0000256" key="7">
    <source>
        <dbReference type="ARBA" id="ARBA00023204"/>
    </source>
</evidence>
<dbReference type="SUPFAM" id="SSF53155">
    <property type="entry name" value="Methylated DNA-protein cysteine methyltransferase domain"/>
    <property type="match status" value="1"/>
</dbReference>
<dbReference type="InterPro" id="IPR001497">
    <property type="entry name" value="MethylDNA_cys_MeTrfase_AS"/>
</dbReference>
<dbReference type="Gene3D" id="3.30.160.70">
    <property type="entry name" value="Methylated DNA-protein cysteine methyltransferase domain"/>
    <property type="match status" value="1"/>
</dbReference>
<accession>A0A519BGX2</accession>
<dbReference type="AlphaFoldDB" id="A0A519BGX2"/>
<dbReference type="InterPro" id="IPR036388">
    <property type="entry name" value="WH-like_DNA-bd_sf"/>
</dbReference>
<dbReference type="SUPFAM" id="SSF46767">
    <property type="entry name" value="Methylated DNA-protein cysteine methyltransferase, C-terminal domain"/>
    <property type="match status" value="1"/>
</dbReference>
<dbReference type="CDD" id="cd06445">
    <property type="entry name" value="ATase"/>
    <property type="match status" value="1"/>
</dbReference>
<evidence type="ECO:0000256" key="5">
    <source>
        <dbReference type="ARBA" id="ARBA00022679"/>
    </source>
</evidence>
<sequence length="170" mass="18862">MNIINIQYHKTKIGELILGSFDNRLCLLDFRYRKMRTTVDNRIKIGLIADFLEQNNATLTKAKEQLDEYLTGNRKEFDIPLLMIGTDFQKSVWNALIKIPYGTTSTYLQLAKNINNAKAVRAVAGANGANAIALAIPCHRIIESTGALGGYGGGLTVKKYLIELEQSNAL</sequence>
<keyword evidence="6" id="KW-0227">DNA damage</keyword>
<evidence type="ECO:0000256" key="4">
    <source>
        <dbReference type="ARBA" id="ARBA00022603"/>
    </source>
</evidence>
<proteinExistence type="inferred from homology"/>
<dbReference type="NCBIfam" id="TIGR00589">
    <property type="entry name" value="ogt"/>
    <property type="match status" value="1"/>
</dbReference>
<keyword evidence="4 11" id="KW-0489">Methyltransferase</keyword>
<dbReference type="GO" id="GO:0003908">
    <property type="term" value="F:methylated-DNA-[protein]-cysteine S-methyltransferase activity"/>
    <property type="evidence" value="ECO:0007669"/>
    <property type="project" value="UniProtKB-EC"/>
</dbReference>
<evidence type="ECO:0000256" key="8">
    <source>
        <dbReference type="ARBA" id="ARBA00049348"/>
    </source>
</evidence>
<evidence type="ECO:0000256" key="1">
    <source>
        <dbReference type="ARBA" id="ARBA00001286"/>
    </source>
</evidence>
<dbReference type="PANTHER" id="PTHR10815:SF5">
    <property type="entry name" value="METHYLATED-DNA--PROTEIN-CYSTEINE METHYLTRANSFERASE"/>
    <property type="match status" value="1"/>
</dbReference>
<keyword evidence="7" id="KW-0234">DNA repair</keyword>
<dbReference type="GO" id="GO:0032259">
    <property type="term" value="P:methylation"/>
    <property type="evidence" value="ECO:0007669"/>
    <property type="project" value="UniProtKB-KW"/>
</dbReference>
<evidence type="ECO:0000256" key="3">
    <source>
        <dbReference type="ARBA" id="ARBA00011918"/>
    </source>
</evidence>
<gene>
    <name evidence="11" type="ORF">EVJ46_05705</name>
</gene>
<feature type="domain" description="Methylguanine DNA methyltransferase ribonuclease-like" evidence="10">
    <location>
        <begin position="8"/>
        <end position="81"/>
    </location>
</feature>
<name>A0A519BGX2_ACIG2</name>
<evidence type="ECO:0000259" key="10">
    <source>
        <dbReference type="Pfam" id="PF02870"/>
    </source>
</evidence>
<dbReference type="InterPro" id="IPR036217">
    <property type="entry name" value="MethylDNA_cys_MeTrfase_DNAb"/>
</dbReference>
<dbReference type="InterPro" id="IPR008332">
    <property type="entry name" value="MethylG_MeTrfase_N"/>
</dbReference>
<dbReference type="InterPro" id="IPR036631">
    <property type="entry name" value="MGMT_N_sf"/>
</dbReference>
<dbReference type="PANTHER" id="PTHR10815">
    <property type="entry name" value="METHYLATED-DNA--PROTEIN-CYSTEINE METHYLTRANSFERASE"/>
    <property type="match status" value="1"/>
</dbReference>
<dbReference type="Pfam" id="PF01035">
    <property type="entry name" value="DNA_binding_1"/>
    <property type="match status" value="1"/>
</dbReference>
<dbReference type="EC" id="2.1.1.63" evidence="3"/>